<sequence>MTEQCPLTCNRCPGTSYRPVIPWQACFDRYGADGTSNCAAVAYLCENPLYHRLMQEQCPRTCKYC</sequence>
<dbReference type="Pfam" id="PF01549">
    <property type="entry name" value="ShK"/>
    <property type="match status" value="2"/>
</dbReference>
<dbReference type="InParanoid" id="A0A1S0TFB7"/>
<dbReference type="OrthoDB" id="5855340at2759"/>
<dbReference type="GeneID" id="9953141"/>
<dbReference type="EMBL" id="JH714419">
    <property type="protein sequence ID" value="EFO12883.1"/>
    <property type="molecule type" value="Genomic_DNA"/>
</dbReference>
<protein>
    <recommendedName>
        <fullName evidence="4">ShKT domain-containing protein</fullName>
    </recommendedName>
</protein>
<feature type="domain" description="ShKT" evidence="4">
    <location>
        <begin position="26"/>
        <end position="65"/>
    </location>
</feature>
<dbReference type="KEGG" id="loa:LOAG_15650"/>
<evidence type="ECO:0000256" key="3">
    <source>
        <dbReference type="PROSITE-ProRule" id="PRU01005"/>
    </source>
</evidence>
<dbReference type="SMART" id="SM00254">
    <property type="entry name" value="ShKT"/>
    <property type="match status" value="1"/>
</dbReference>
<comment type="caution">
    <text evidence="3">Lacks conserved residue(s) required for the propagation of feature annotation.</text>
</comment>
<dbReference type="PANTHER" id="PTHR46219">
    <property type="entry name" value="PROTEIN CBG11138"/>
    <property type="match status" value="1"/>
</dbReference>
<evidence type="ECO:0000256" key="1">
    <source>
        <dbReference type="ARBA" id="ARBA00022729"/>
    </source>
</evidence>
<dbReference type="PROSITE" id="PS51670">
    <property type="entry name" value="SHKT"/>
    <property type="match status" value="2"/>
</dbReference>
<dbReference type="PANTHER" id="PTHR46219:SF13">
    <property type="entry name" value="SHKT DOMAIN-CONTAINING PROTEIN"/>
    <property type="match status" value="1"/>
</dbReference>
<proteinExistence type="predicted"/>
<dbReference type="Gene3D" id="1.10.10.1870">
    <property type="entry name" value="ShTK domain-like"/>
    <property type="match status" value="1"/>
</dbReference>
<dbReference type="InterPro" id="IPR003582">
    <property type="entry name" value="ShKT_dom"/>
</dbReference>
<evidence type="ECO:0000259" key="4">
    <source>
        <dbReference type="PROSITE" id="PS51670"/>
    </source>
</evidence>
<gene>
    <name evidence="5" type="ORF">LOAG_15650</name>
</gene>
<evidence type="ECO:0000313" key="5">
    <source>
        <dbReference type="EMBL" id="EFO12883.1"/>
    </source>
</evidence>
<keyword evidence="1" id="KW-0732">Signal</keyword>
<feature type="domain" description="ShKT" evidence="4">
    <location>
        <begin position="1"/>
        <end position="12"/>
    </location>
</feature>
<organism evidence="5">
    <name type="scientific">Loa loa</name>
    <name type="common">Eye worm</name>
    <name type="synonym">Filaria loa</name>
    <dbReference type="NCBI Taxonomy" id="7209"/>
    <lineage>
        <taxon>Eukaryota</taxon>
        <taxon>Metazoa</taxon>
        <taxon>Ecdysozoa</taxon>
        <taxon>Nematoda</taxon>
        <taxon>Chromadorea</taxon>
        <taxon>Rhabditida</taxon>
        <taxon>Spirurina</taxon>
        <taxon>Spiruromorpha</taxon>
        <taxon>Filarioidea</taxon>
        <taxon>Onchocercidae</taxon>
        <taxon>Loa</taxon>
    </lineage>
</organism>
<dbReference type="OMA" id="VAYLCEN"/>
<evidence type="ECO:0000256" key="2">
    <source>
        <dbReference type="ARBA" id="ARBA00023157"/>
    </source>
</evidence>
<dbReference type="CTD" id="9953141"/>
<dbReference type="RefSeq" id="XP_003151186.1">
    <property type="nucleotide sequence ID" value="XM_003151138.1"/>
</dbReference>
<reference evidence="5" key="1">
    <citation type="submission" date="2012-04" db="EMBL/GenBank/DDBJ databases">
        <title>The Genome Sequence of Loa loa.</title>
        <authorList>
            <consortium name="The Broad Institute Genome Sequencing Platform"/>
            <consortium name="Broad Institute Genome Sequencing Center for Infectious Disease"/>
            <person name="Nutman T.B."/>
            <person name="Fink D.L."/>
            <person name="Russ C."/>
            <person name="Young S."/>
            <person name="Zeng Q."/>
            <person name="Gargeya S."/>
            <person name="Alvarado L."/>
            <person name="Berlin A."/>
            <person name="Chapman S.B."/>
            <person name="Chen Z."/>
            <person name="Freedman E."/>
            <person name="Gellesch M."/>
            <person name="Goldberg J."/>
            <person name="Griggs A."/>
            <person name="Gujja S."/>
            <person name="Heilman E.R."/>
            <person name="Heiman D."/>
            <person name="Howarth C."/>
            <person name="Mehta T."/>
            <person name="Neiman D."/>
            <person name="Pearson M."/>
            <person name="Roberts A."/>
            <person name="Saif S."/>
            <person name="Shea T."/>
            <person name="Shenoy N."/>
            <person name="Sisk P."/>
            <person name="Stolte C."/>
            <person name="Sykes S."/>
            <person name="White J."/>
            <person name="Yandava C."/>
            <person name="Haas B."/>
            <person name="Henn M.R."/>
            <person name="Nusbaum C."/>
            <person name="Birren B."/>
        </authorList>
    </citation>
    <scope>NUCLEOTIDE SEQUENCE [LARGE SCALE GENOMIC DNA]</scope>
</reference>
<dbReference type="FunFam" id="1.10.10.1940:FF:000002">
    <property type="entry name" value="PHAryngeal gland Toxin-related"/>
    <property type="match status" value="1"/>
</dbReference>
<name>A0A1S0TFB7_LOALO</name>
<dbReference type="AlphaFoldDB" id="A0A1S0TFB7"/>
<keyword evidence="2" id="KW-1015">Disulfide bond</keyword>
<accession>A0A1S0TFB7</accession>